<dbReference type="KEGG" id="lenr:94168569"/>
<dbReference type="GeneID" id="94168569"/>
<evidence type="ECO:0000313" key="2">
    <source>
        <dbReference type="EMBL" id="KAG5467640.1"/>
    </source>
</evidence>
<keyword evidence="3" id="KW-1185">Reference proteome</keyword>
<protein>
    <submittedName>
        <fullName evidence="2">Uncharacterized protein</fullName>
    </submittedName>
</protein>
<reference evidence="2 3" key="1">
    <citation type="submission" date="2021-02" db="EMBL/GenBank/DDBJ databases">
        <title>Leishmania (Mundinia) enrietti genome sequencing and assembly.</title>
        <authorList>
            <person name="Almutairi H."/>
            <person name="Gatherer D."/>
        </authorList>
    </citation>
    <scope>NUCLEOTIDE SEQUENCE [LARGE SCALE GENOMIC DNA]</scope>
    <source>
        <strain evidence="2">CUR178</strain>
    </source>
</reference>
<sequence length="572" mass="62791">MTTVHAPDGLSALRPGSDGRRSTAESTHPRASSASARGSGGKASGMWFFSRTRQQLQSSGHNDALGSSYGAAAQALRQRPRPGATACGKVVGFELDAPAAMHAMIVASQKQNHRQPLQRGPNARITVCPAFPRTATTIHRGRVATAPAHGYVARLESQLNTCHALQREPSSEPKSSSQRQRSTSVTAAFLPCGRRLDVEGSGRHRQPVRSTSSGLRITTLTKEWVKAEEVRAEAKLADGSTGVRIVESLLPIPAHWTLPSHAGKPSAKSCVARLRESKFRPFVASSVTTGSRAASVGEETALQATQPPWRRRLLAEPIHSYSSLKDAVVTPLKPTPSLQIPLLGSAHIRRENCERRRHSFEYQRFQLQGELEDQLEWRNRCRSILLKRSYSEDNVAAVPADSPSIEPLMPESAGVNAMRVSLLTDVFGGSVVPLPQRVEATQRSSFGLRSVWCREAARQAVQQEKRRVVDLLQSFVVTCSAAALTLADTEELRAETIRRVWHSEEDAGCTNTAFFHREQFLKFLQRRYQLHTSTLDGASDTMRSTDIIDVLPSQAEASFARYAYEILPNVSE</sequence>
<dbReference type="Proteomes" id="UP000674179">
    <property type="component" value="Chromosome 35"/>
</dbReference>
<name>A0A836GLD2_LEIEN</name>
<feature type="compositionally biased region" description="Low complexity" evidence="1">
    <location>
        <begin position="175"/>
        <end position="184"/>
    </location>
</feature>
<feature type="region of interest" description="Disordered" evidence="1">
    <location>
        <begin position="164"/>
        <end position="184"/>
    </location>
</feature>
<feature type="region of interest" description="Disordered" evidence="1">
    <location>
        <begin position="1"/>
        <end position="45"/>
    </location>
</feature>
<dbReference type="EMBL" id="JAFHKP010000035">
    <property type="protein sequence ID" value="KAG5467640.1"/>
    <property type="molecule type" value="Genomic_DNA"/>
</dbReference>
<gene>
    <name evidence="2" type="ORF">CUR178_01285</name>
</gene>
<dbReference type="AlphaFoldDB" id="A0A836GLD2"/>
<proteinExistence type="predicted"/>
<comment type="caution">
    <text evidence="2">The sequence shown here is derived from an EMBL/GenBank/DDBJ whole genome shotgun (WGS) entry which is preliminary data.</text>
</comment>
<organism evidence="2 3">
    <name type="scientific">Leishmania enriettii</name>
    <dbReference type="NCBI Taxonomy" id="5663"/>
    <lineage>
        <taxon>Eukaryota</taxon>
        <taxon>Discoba</taxon>
        <taxon>Euglenozoa</taxon>
        <taxon>Kinetoplastea</taxon>
        <taxon>Metakinetoplastina</taxon>
        <taxon>Trypanosomatida</taxon>
        <taxon>Trypanosomatidae</taxon>
        <taxon>Leishmaniinae</taxon>
        <taxon>Leishmania</taxon>
    </lineage>
</organism>
<accession>A0A836GLD2</accession>
<evidence type="ECO:0000313" key="3">
    <source>
        <dbReference type="Proteomes" id="UP000674179"/>
    </source>
</evidence>
<dbReference type="RefSeq" id="XP_067689162.1">
    <property type="nucleotide sequence ID" value="XM_067833059.1"/>
</dbReference>
<evidence type="ECO:0000256" key="1">
    <source>
        <dbReference type="SAM" id="MobiDB-lite"/>
    </source>
</evidence>
<dbReference type="OrthoDB" id="266165at2759"/>